<dbReference type="GO" id="GO:0045893">
    <property type="term" value="P:positive regulation of DNA-templated transcription"/>
    <property type="evidence" value="ECO:0007669"/>
    <property type="project" value="TreeGrafter"/>
</dbReference>
<name>A0A9P0FMZ8_BRAAE</name>
<protein>
    <recommendedName>
        <fullName evidence="2">U1-type domain-containing protein</fullName>
    </recommendedName>
</protein>
<dbReference type="InterPro" id="IPR055309">
    <property type="entry name" value="Znf318-like"/>
</dbReference>
<feature type="region of interest" description="Disordered" evidence="1">
    <location>
        <begin position="485"/>
        <end position="512"/>
    </location>
</feature>
<dbReference type="GO" id="GO:0045892">
    <property type="term" value="P:negative regulation of DNA-templated transcription"/>
    <property type="evidence" value="ECO:0007669"/>
    <property type="project" value="TreeGrafter"/>
</dbReference>
<feature type="compositionally biased region" description="Pro residues" evidence="1">
    <location>
        <begin position="730"/>
        <end position="767"/>
    </location>
</feature>
<feature type="compositionally biased region" description="Basic and acidic residues" evidence="1">
    <location>
        <begin position="485"/>
        <end position="506"/>
    </location>
</feature>
<feature type="compositionally biased region" description="Low complexity" evidence="1">
    <location>
        <begin position="431"/>
        <end position="441"/>
    </location>
</feature>
<feature type="region of interest" description="Disordered" evidence="1">
    <location>
        <begin position="215"/>
        <end position="244"/>
    </location>
</feature>
<dbReference type="InterPro" id="IPR003604">
    <property type="entry name" value="Matrin/U1-like-C_Znf_C2H2"/>
</dbReference>
<feature type="compositionally biased region" description="Basic residues" evidence="1">
    <location>
        <begin position="417"/>
        <end position="427"/>
    </location>
</feature>
<feature type="region of interest" description="Disordered" evidence="1">
    <location>
        <begin position="729"/>
        <end position="783"/>
    </location>
</feature>
<feature type="compositionally biased region" description="Basic and acidic residues" evidence="1">
    <location>
        <begin position="545"/>
        <end position="594"/>
    </location>
</feature>
<evidence type="ECO:0000259" key="2">
    <source>
        <dbReference type="SMART" id="SM00451"/>
    </source>
</evidence>
<feature type="region of interest" description="Disordered" evidence="1">
    <location>
        <begin position="545"/>
        <end position="690"/>
    </location>
</feature>
<evidence type="ECO:0000313" key="3">
    <source>
        <dbReference type="EMBL" id="CAH0561326.1"/>
    </source>
</evidence>
<dbReference type="EMBL" id="OV121138">
    <property type="protein sequence ID" value="CAH0561326.1"/>
    <property type="molecule type" value="Genomic_DNA"/>
</dbReference>
<feature type="domain" description="U1-type" evidence="2">
    <location>
        <begin position="334"/>
        <end position="368"/>
    </location>
</feature>
<sequence length="844" mass="98276">MAHGYFRVDHLEIGTDVPRDIYVNKEFIAKNWLHKTGTKVIHNLSMYNNGSGYNDPNYNSSYPPPGYQNYGGGSYGYHQSYNSYPTSQSEPGPPGDGYPNNWGPSTNYQQPTGSNDDSKQDAVAQEMQQQKAQLMTQREEYVKKASVLKRELELLRDQKQDLLSDGSRDRDLDMILRENDKLQDEIQGKLKAIVNVIEMLSSIIKDGKNIAELESQLREDSPKNSRGSPNDSVRESRDGRDSRDRVDINSQSRYCFVHYDTGLHWCRVCDEFPETAKDFLVHLQTPKHLENVKRADAPDATPWHKLPPEPLLPSHEDAPKKRLPIKGLQFFISAPSWYCKLCDVWIGDLHCASHHLKSQAHYQNFENFNVQNPQWEVDWLKDRDKAKSRVGLADSSDDDKKKKKKKLRKEKKIDEKKKKKKSKKRRKDSSDSSSSSSSSDSSSEEDRDKSRSIRVAMRNVKAQSIMDEDLSGKWSVLERLVEEHKMKEKDLREKEKSQHRQPEDKLISQWMTVSEPQKKDVDLLVSLKDRMKVKQDVEKARQAELERKRAEKERMELEEVERKKREAKDRAEEGEREKKRREQEEFNRILDRQRNQVKFKTFRRRRSESDEEGQHNQRERETEESPRRQRTDSNHQKEQESQRGKPEERRRPEEKKKPPPPPSYKKLPFIGRMPLFKNKKPEDKVERHEVVKEDYEPVRRTRFEPGNLPRAFIPRPDVVCFPKLSCIPPLTIPPPPTVTPQEVPEPPKPPSPPKISKKSPPPPPPPKIGDQQQEEYNNGGEMYQQEQMMEMYYDYGEMYGGQYDYSQEAVPLSHTLPLEPPPLPPDDDLAMLGICADDMAAQTF</sequence>
<dbReference type="GO" id="GO:0003676">
    <property type="term" value="F:nucleic acid binding"/>
    <property type="evidence" value="ECO:0007669"/>
    <property type="project" value="InterPro"/>
</dbReference>
<evidence type="ECO:0000256" key="1">
    <source>
        <dbReference type="SAM" id="MobiDB-lite"/>
    </source>
</evidence>
<dbReference type="SMART" id="SM00451">
    <property type="entry name" value="ZnF_U1"/>
    <property type="match status" value="2"/>
</dbReference>
<dbReference type="PANTHER" id="PTHR15577">
    <property type="entry name" value="ZINC FINGER CONTAINING PROTEIN"/>
    <property type="match status" value="1"/>
</dbReference>
<proteinExistence type="predicted"/>
<feature type="compositionally biased region" description="Polar residues" evidence="1">
    <location>
        <begin position="102"/>
        <end position="115"/>
    </location>
</feature>
<dbReference type="PANTHER" id="PTHR15577:SF2">
    <property type="entry name" value="ZINC FINGER PROTEIN 318"/>
    <property type="match status" value="1"/>
</dbReference>
<organism evidence="3 4">
    <name type="scientific">Brassicogethes aeneus</name>
    <name type="common">Rape pollen beetle</name>
    <name type="synonym">Meligethes aeneus</name>
    <dbReference type="NCBI Taxonomy" id="1431903"/>
    <lineage>
        <taxon>Eukaryota</taxon>
        <taxon>Metazoa</taxon>
        <taxon>Ecdysozoa</taxon>
        <taxon>Arthropoda</taxon>
        <taxon>Hexapoda</taxon>
        <taxon>Insecta</taxon>
        <taxon>Pterygota</taxon>
        <taxon>Neoptera</taxon>
        <taxon>Endopterygota</taxon>
        <taxon>Coleoptera</taxon>
        <taxon>Polyphaga</taxon>
        <taxon>Cucujiformia</taxon>
        <taxon>Nitidulidae</taxon>
        <taxon>Meligethinae</taxon>
        <taxon>Brassicogethes</taxon>
    </lineage>
</organism>
<dbReference type="GO" id="GO:0005654">
    <property type="term" value="C:nucleoplasm"/>
    <property type="evidence" value="ECO:0007669"/>
    <property type="project" value="TreeGrafter"/>
</dbReference>
<reference evidence="3" key="1">
    <citation type="submission" date="2021-12" db="EMBL/GenBank/DDBJ databases">
        <authorList>
            <person name="King R."/>
        </authorList>
    </citation>
    <scope>NUCLEOTIDE SEQUENCE</scope>
</reference>
<feature type="compositionally biased region" description="Basic and acidic residues" evidence="1">
    <location>
        <begin position="612"/>
        <end position="657"/>
    </location>
</feature>
<gene>
    <name evidence="3" type="ORF">MELIAE_LOCUS10890</name>
</gene>
<feature type="compositionally biased region" description="Basic residues" evidence="1">
    <location>
        <begin position="401"/>
        <end position="410"/>
    </location>
</feature>
<accession>A0A9P0FMZ8</accession>
<keyword evidence="4" id="KW-1185">Reference proteome</keyword>
<feature type="compositionally biased region" description="Basic and acidic residues" evidence="1">
    <location>
        <begin position="679"/>
        <end position="690"/>
    </location>
</feature>
<feature type="region of interest" description="Disordered" evidence="1">
    <location>
        <begin position="388"/>
        <end position="461"/>
    </location>
</feature>
<feature type="compositionally biased region" description="Basic residues" evidence="1">
    <location>
        <begin position="595"/>
        <end position="606"/>
    </location>
</feature>
<feature type="domain" description="U1-type" evidence="2">
    <location>
        <begin position="261"/>
        <end position="295"/>
    </location>
</feature>
<evidence type="ECO:0000313" key="4">
    <source>
        <dbReference type="Proteomes" id="UP001154078"/>
    </source>
</evidence>
<dbReference type="Proteomes" id="UP001154078">
    <property type="component" value="Chromosome 7"/>
</dbReference>
<dbReference type="AlphaFoldDB" id="A0A9P0FMZ8"/>
<feature type="compositionally biased region" description="Basic and acidic residues" evidence="1">
    <location>
        <begin position="232"/>
        <end position="244"/>
    </location>
</feature>
<feature type="region of interest" description="Disordered" evidence="1">
    <location>
        <begin position="58"/>
        <end position="127"/>
    </location>
</feature>
<dbReference type="OrthoDB" id="10072641at2759"/>
<dbReference type="GO" id="GO:0008270">
    <property type="term" value="F:zinc ion binding"/>
    <property type="evidence" value="ECO:0007669"/>
    <property type="project" value="InterPro"/>
</dbReference>